<organism evidence="1 3">
    <name type="scientific">Bacillus phage Juglone</name>
    <dbReference type="NCBI Taxonomy" id="1805949"/>
    <lineage>
        <taxon>Viruses</taxon>
        <taxon>Duplodnaviria</taxon>
        <taxon>Heunggongvirae</taxon>
        <taxon>Uroviricota</taxon>
        <taxon>Caudoviricetes</taxon>
        <taxon>Herelleviridae</taxon>
        <taxon>Bastillevirinae</taxon>
        <taxon>Bequatrovirus</taxon>
        <taxon>Bequatrovirus troll</taxon>
    </lineage>
</organism>
<dbReference type="EMBL" id="KU737345">
    <property type="protein sequence ID" value="AMW61562.1"/>
    <property type="molecule type" value="Genomic_DNA"/>
</dbReference>
<proteinExistence type="predicted"/>
<evidence type="ECO:0000313" key="3">
    <source>
        <dbReference type="Proteomes" id="UP000225977"/>
    </source>
</evidence>
<dbReference type="EMBL" id="KU737345">
    <property type="protein sequence ID" value="AMW61626.1"/>
    <property type="molecule type" value="Genomic_DNA"/>
</dbReference>
<reference evidence="1" key="2">
    <citation type="submission" date="2016-02" db="EMBL/GenBank/DDBJ databases">
        <authorList>
            <person name="Wen L."/>
            <person name="He K."/>
            <person name="Yang H."/>
        </authorList>
    </citation>
    <scope>NUCLEOTIDE SEQUENCE [LARGE SCALE GENOMIC DNA]</scope>
</reference>
<protein>
    <submittedName>
        <fullName evidence="1">Uncharacterized protein</fullName>
    </submittedName>
</protein>
<evidence type="ECO:0000313" key="2">
    <source>
        <dbReference type="EMBL" id="AMW61626.1"/>
    </source>
</evidence>
<accession>A0A143FIU9</accession>
<reference evidence="3" key="1">
    <citation type="submission" date="2016-02" db="EMBL/GenBank/DDBJ databases">
        <authorList>
            <person name="Mokah H."/>
            <person name="Prakash A."/>
            <person name="Horton L."/>
            <person name="Cochran E."/>
            <person name="Foltz S."/>
            <person name="Olszewski N."/>
            <person name="Jeyasankar M."/>
            <person name="Sehgal N."/>
            <person name="Miller A."/>
            <person name="Luong A."/>
            <person name="Miller R."/>
            <person name="Afzal A."/>
            <person name="Dandamudi K."/>
            <person name="Yoo S."/>
            <person name="Shi R."/>
            <person name="Carvalho R."/>
            <person name="Koparde V.N."/>
            <person name="Lee V."/>
            <person name="Buck G."/>
            <person name="Serrano M.G."/>
            <person name="Johnson A."/>
        </authorList>
    </citation>
    <scope>NUCLEOTIDE SEQUENCE [LARGE SCALE GENOMIC DNA]</scope>
</reference>
<evidence type="ECO:0000313" key="1">
    <source>
        <dbReference type="EMBL" id="AMW61562.1"/>
    </source>
</evidence>
<gene>
    <name evidence="2" type="ORF">JUGLONE_1</name>
    <name evidence="1" type="ORF">JUGLONE_290</name>
</gene>
<sequence>MKTLEMGQLELGQEVKVTFNSGRVLEGKVMDFSRMQTQCWIENEVDIYHVNMHHATVELIEVEQVEEVVQTERAPEGLKDLSTIKAEYKEELSLLWNKDVEYHNVMVFNSDEDDVEVWDCEFNTKMEDGERITIYFGTFYNEKDALKCARDMRTKLKRSYDIDSKVTVYTC</sequence>
<name>A0A143FIU9_9CAUD</name>
<dbReference type="Proteomes" id="UP000225977">
    <property type="component" value="Segment"/>
</dbReference>